<keyword evidence="2" id="KW-0808">Transferase</keyword>
<evidence type="ECO:0000313" key="3">
    <source>
        <dbReference type="Proteomes" id="UP000008229"/>
    </source>
</evidence>
<dbReference type="Pfam" id="PF03417">
    <property type="entry name" value="AAT"/>
    <property type="match status" value="1"/>
</dbReference>
<dbReference type="EMBL" id="CP001854">
    <property type="protein sequence ID" value="ADB53406.1"/>
    <property type="molecule type" value="Genomic_DNA"/>
</dbReference>
<dbReference type="KEGG" id="cwo:Cwoe_4995"/>
<dbReference type="Gene3D" id="3.60.60.10">
    <property type="entry name" value="Penicillin V Acylase, Chain A"/>
    <property type="match status" value="1"/>
</dbReference>
<proteinExistence type="predicted"/>
<reference evidence="2 3" key="1">
    <citation type="journal article" date="2010" name="Stand. Genomic Sci.">
        <title>Complete genome sequence of Conexibacter woesei type strain (ID131577).</title>
        <authorList>
            <person name="Pukall R."/>
            <person name="Lapidus A."/>
            <person name="Glavina Del Rio T."/>
            <person name="Copeland A."/>
            <person name="Tice H."/>
            <person name="Cheng J.-F."/>
            <person name="Lucas S."/>
            <person name="Chen F."/>
            <person name="Nolan M."/>
            <person name="Bruce D."/>
            <person name="Goodwin L."/>
            <person name="Pitluck S."/>
            <person name="Mavromatis K."/>
            <person name="Ivanova N."/>
            <person name="Ovchinnikova G."/>
            <person name="Pati A."/>
            <person name="Chen A."/>
            <person name="Palaniappan K."/>
            <person name="Land M."/>
            <person name="Hauser L."/>
            <person name="Chang Y.-J."/>
            <person name="Jeffries C.D."/>
            <person name="Chain P."/>
            <person name="Meincke L."/>
            <person name="Sims D."/>
            <person name="Brettin T."/>
            <person name="Detter J.C."/>
            <person name="Rohde M."/>
            <person name="Goeker M."/>
            <person name="Bristow J."/>
            <person name="Eisen J.A."/>
            <person name="Markowitz V."/>
            <person name="Kyrpides N.C."/>
            <person name="Klenk H.-P."/>
            <person name="Hugenholtz P."/>
        </authorList>
    </citation>
    <scope>NUCLEOTIDE SEQUENCE [LARGE SCALE GENOMIC DNA]</scope>
    <source>
        <strain evidence="3">DSM 14684 / CIP 108061 / JCM 11494 / NBRC 100937 / ID131577</strain>
    </source>
</reference>
<dbReference type="HOGENOM" id="CLU_037787_0_1_11"/>
<evidence type="ECO:0000313" key="2">
    <source>
        <dbReference type="EMBL" id="ADB53406.1"/>
    </source>
</evidence>
<sequence length="379" mass="39266" precursor="true">MTAHVPWVVEGVRAHRSPPAAPYDRGRALGRAQPDAVAATVSFYRRILAHDFGLGDADLARAGAALRDRLAALGHAAMTEEIEGIADGAGIERELLLAVNARTELIAGGRYACAPGGRGAYRGPLAECSTIGAESARGVDGHVLLAQNWDFHPDLRDARLLWRIDLPGGGWLCTFTEAGILAKLGLNDAGVGIALNFLATADDGGLGGLPIHLLGRALLEHARDLDGALALARETPVTASSTYTVATPAGVAAAEITPRGTRVVAADGGLLVHTNHFLDPTGVDDLATGPDGIADSPVRRGELLRLLADGAVAPAAAMAALASHAHAPGSVCTHREGDEHDWIDRVQTLASVVMDVTARRMWVAGGQPCTAPFVEVALS</sequence>
<evidence type="ECO:0000259" key="1">
    <source>
        <dbReference type="Pfam" id="PF03417"/>
    </source>
</evidence>
<dbReference type="Gene3D" id="1.10.10.2120">
    <property type="match status" value="1"/>
</dbReference>
<feature type="domain" description="Peptidase C45 hydrolase" evidence="1">
    <location>
        <begin position="141"/>
        <end position="368"/>
    </location>
</feature>
<dbReference type="RefSeq" id="WP_012936457.1">
    <property type="nucleotide sequence ID" value="NC_013739.1"/>
</dbReference>
<dbReference type="eggNOG" id="COG4927">
    <property type="taxonomic scope" value="Bacteria"/>
</dbReference>
<accession>D3FCB1</accession>
<dbReference type="InterPro" id="IPR005079">
    <property type="entry name" value="Peptidase_C45_hydrolase"/>
</dbReference>
<name>D3FCB1_CONWI</name>
<reference evidence="3" key="2">
    <citation type="submission" date="2010-01" db="EMBL/GenBank/DDBJ databases">
        <title>The complete genome of Conexibacter woesei DSM 14684.</title>
        <authorList>
            <consortium name="US DOE Joint Genome Institute (JGI-PGF)"/>
            <person name="Lucas S."/>
            <person name="Copeland A."/>
            <person name="Lapidus A."/>
            <person name="Glavina del Rio T."/>
            <person name="Dalin E."/>
            <person name="Tice H."/>
            <person name="Bruce D."/>
            <person name="Goodwin L."/>
            <person name="Pitluck S."/>
            <person name="Kyrpides N."/>
            <person name="Mavromatis K."/>
            <person name="Ivanova N."/>
            <person name="Mikhailova N."/>
            <person name="Chertkov O."/>
            <person name="Brettin T."/>
            <person name="Detter J.C."/>
            <person name="Han C."/>
            <person name="Larimer F."/>
            <person name="Land M."/>
            <person name="Hauser L."/>
            <person name="Markowitz V."/>
            <person name="Cheng J.-F."/>
            <person name="Hugenholtz P."/>
            <person name="Woyke T."/>
            <person name="Wu D."/>
            <person name="Pukall R."/>
            <person name="Steenblock K."/>
            <person name="Schneider S."/>
            <person name="Klenk H.-P."/>
            <person name="Eisen J.A."/>
        </authorList>
    </citation>
    <scope>NUCLEOTIDE SEQUENCE [LARGE SCALE GENOMIC DNA]</scope>
    <source>
        <strain evidence="3">DSM 14684 / CIP 108061 / JCM 11494 / NBRC 100937 / ID131577</strain>
    </source>
</reference>
<protein>
    <submittedName>
        <fullName evidence="2">Peptidase C45 acyl-coenzyme A:6-aminopenicillanic acid acyl-transferase</fullName>
    </submittedName>
</protein>
<dbReference type="STRING" id="469383.Cwoe_4995"/>
<dbReference type="PANTHER" id="PTHR34180">
    <property type="entry name" value="PEPTIDASE C45"/>
    <property type="match status" value="1"/>
</dbReference>
<dbReference type="AlphaFoldDB" id="D3FCB1"/>
<dbReference type="Proteomes" id="UP000008229">
    <property type="component" value="Chromosome"/>
</dbReference>
<keyword evidence="3" id="KW-1185">Reference proteome</keyword>
<dbReference type="InterPro" id="IPR047801">
    <property type="entry name" value="Peptidase_C45"/>
</dbReference>
<dbReference type="PANTHER" id="PTHR34180:SF1">
    <property type="entry name" value="BETA-ALANYL-DOPAMINE_CARCININE HYDROLASE"/>
    <property type="match status" value="1"/>
</dbReference>
<dbReference type="InterPro" id="IPR047794">
    <property type="entry name" value="C45_proenzyme-like"/>
</dbReference>
<dbReference type="OrthoDB" id="8109453at2"/>
<organism evidence="2 3">
    <name type="scientific">Conexibacter woesei (strain DSM 14684 / CCUG 47730 / CIP 108061 / JCM 11494 / NBRC 100937 / ID131577)</name>
    <dbReference type="NCBI Taxonomy" id="469383"/>
    <lineage>
        <taxon>Bacteria</taxon>
        <taxon>Bacillati</taxon>
        <taxon>Actinomycetota</taxon>
        <taxon>Thermoleophilia</taxon>
        <taxon>Solirubrobacterales</taxon>
        <taxon>Conexibacteraceae</taxon>
        <taxon>Conexibacter</taxon>
    </lineage>
</organism>
<dbReference type="GO" id="GO:0016740">
    <property type="term" value="F:transferase activity"/>
    <property type="evidence" value="ECO:0007669"/>
    <property type="project" value="UniProtKB-KW"/>
</dbReference>
<gene>
    <name evidence="2" type="ordered locus">Cwoe_4995</name>
</gene>
<dbReference type="NCBIfam" id="NF040521">
    <property type="entry name" value="C45_proenzyme"/>
    <property type="match status" value="1"/>
</dbReference>